<dbReference type="EMBL" id="BX571658">
    <property type="protein sequence ID" value="CAE09599.1"/>
    <property type="molecule type" value="Genomic_DNA"/>
</dbReference>
<dbReference type="SUPFAM" id="SSF102114">
    <property type="entry name" value="Radical SAM enzymes"/>
    <property type="match status" value="1"/>
</dbReference>
<evidence type="ECO:0000256" key="4">
    <source>
        <dbReference type="ARBA" id="ARBA00022723"/>
    </source>
</evidence>
<accession>Q7MSG4</accession>
<dbReference type="InterPro" id="IPR032432">
    <property type="entry name" value="Radical_SAM_C"/>
</dbReference>
<dbReference type="GO" id="GO:0051539">
    <property type="term" value="F:4 iron, 4 sulfur cluster binding"/>
    <property type="evidence" value="ECO:0007669"/>
    <property type="project" value="UniProtKB-KW"/>
</dbReference>
<dbReference type="GO" id="GO:0046872">
    <property type="term" value="F:metal ion binding"/>
    <property type="evidence" value="ECO:0007669"/>
    <property type="project" value="UniProtKB-KW"/>
</dbReference>
<keyword evidence="9" id="KW-1185">Reference proteome</keyword>
<evidence type="ECO:0000313" key="9">
    <source>
        <dbReference type="Proteomes" id="UP000000422"/>
    </source>
</evidence>
<evidence type="ECO:0000256" key="5">
    <source>
        <dbReference type="ARBA" id="ARBA00023004"/>
    </source>
</evidence>
<gene>
    <name evidence="8" type="primary">AQ_632</name>
    <name evidence="8" type="ordered locus">WS0457</name>
</gene>
<dbReference type="PROSITE" id="PS51918">
    <property type="entry name" value="RADICAL_SAM"/>
    <property type="match status" value="1"/>
</dbReference>
<keyword evidence="2" id="KW-0004">4Fe-4S</keyword>
<dbReference type="DNASU" id="2554230"/>
<evidence type="ECO:0000256" key="3">
    <source>
        <dbReference type="ARBA" id="ARBA00022691"/>
    </source>
</evidence>
<dbReference type="SFLD" id="SFLDG01091">
    <property type="entry name" value="uncharacterized_CHP01210-like"/>
    <property type="match status" value="1"/>
</dbReference>
<dbReference type="NCBIfam" id="TIGR01212">
    <property type="entry name" value="TIGR01212 family radical SAM protein"/>
    <property type="match status" value="1"/>
</dbReference>
<organism evidence="9">
    <name type="scientific">Wolinella succinogenes (strain ATCC 29543 / DSM 1740 / CCUG 13145 / JCM 31913 / LMG 7466 / NCTC 11488 / FDC 602W)</name>
    <name type="common">Vibrio succinogenes</name>
    <dbReference type="NCBI Taxonomy" id="273121"/>
    <lineage>
        <taxon>Bacteria</taxon>
        <taxon>Pseudomonadati</taxon>
        <taxon>Campylobacterota</taxon>
        <taxon>Epsilonproteobacteria</taxon>
        <taxon>Campylobacterales</taxon>
        <taxon>Helicobacteraceae</taxon>
        <taxon>Wolinella</taxon>
    </lineage>
</organism>
<dbReference type="CDD" id="cd01335">
    <property type="entry name" value="Radical_SAM"/>
    <property type="match status" value="1"/>
</dbReference>
<dbReference type="SFLD" id="SFLDG01086">
    <property type="entry name" value="elongater_protein-like"/>
    <property type="match status" value="1"/>
</dbReference>
<dbReference type="AlphaFoldDB" id="Q7MSG4"/>
<proteinExistence type="predicted"/>
<dbReference type="Pfam" id="PF04055">
    <property type="entry name" value="Radical_SAM"/>
    <property type="match status" value="1"/>
</dbReference>
<evidence type="ECO:0000259" key="7">
    <source>
        <dbReference type="PROSITE" id="PS51918"/>
    </source>
</evidence>
<dbReference type="RefSeq" id="WP_011138399.1">
    <property type="nucleotide sequence ID" value="NC_005090.1"/>
</dbReference>
<dbReference type="InterPro" id="IPR058240">
    <property type="entry name" value="rSAM_sf"/>
</dbReference>
<evidence type="ECO:0000313" key="8">
    <source>
        <dbReference type="EMBL" id="CAE09599.1"/>
    </source>
</evidence>
<evidence type="ECO:0000256" key="1">
    <source>
        <dbReference type="ARBA" id="ARBA00001966"/>
    </source>
</evidence>
<evidence type="ECO:0000256" key="6">
    <source>
        <dbReference type="ARBA" id="ARBA00023014"/>
    </source>
</evidence>
<reference evidence="8 9" key="1">
    <citation type="journal article" date="2003" name="Proc. Natl. Acad. Sci. U.S.A.">
        <title>Complete genome sequence and analysis of Wolinella succinogenes.</title>
        <authorList>
            <person name="Baar C."/>
            <person name="Eppinger M."/>
            <person name="Raddatz G."/>
            <person name="Simon JM."/>
            <person name="Lanz C."/>
            <person name="Klimmek O."/>
            <person name="Nandakumar R."/>
            <person name="Gross R."/>
            <person name="Rosinus A."/>
            <person name="Keller H."/>
            <person name="Jagtap P."/>
            <person name="Linke B."/>
            <person name="Meyer F."/>
            <person name="Lederer H."/>
            <person name="Schuster S.C."/>
        </authorList>
    </citation>
    <scope>NUCLEOTIDE SEQUENCE [LARGE SCALE GENOMIC DNA]</scope>
    <source>
        <strain evidence="9">ATCC 29543 / DSM 1740 / CCUG 13145 / JCM 31913 / LMG 7466 / NCTC 11488 / FDC 602W</strain>
    </source>
</reference>
<dbReference type="InterPro" id="IPR006638">
    <property type="entry name" value="Elp3/MiaA/NifB-like_rSAM"/>
</dbReference>
<dbReference type="InterPro" id="IPR039661">
    <property type="entry name" value="ELP3"/>
</dbReference>
<dbReference type="PANTHER" id="PTHR11135:SF1">
    <property type="entry name" value="PROTEIN YHCC"/>
    <property type="match status" value="1"/>
</dbReference>
<dbReference type="GO" id="GO:0003824">
    <property type="term" value="F:catalytic activity"/>
    <property type="evidence" value="ECO:0007669"/>
    <property type="project" value="InterPro"/>
</dbReference>
<keyword evidence="6" id="KW-0411">Iron-sulfur</keyword>
<name>Q7MSG4_WOLSU</name>
<comment type="cofactor">
    <cofactor evidence="1">
        <name>[4Fe-4S] cluster</name>
        <dbReference type="ChEBI" id="CHEBI:49883"/>
    </cofactor>
</comment>
<dbReference type="KEGG" id="wsu:WS0457"/>
<evidence type="ECO:0000256" key="2">
    <source>
        <dbReference type="ARBA" id="ARBA00022485"/>
    </source>
</evidence>
<protein>
    <recommendedName>
        <fullName evidence="7">Radical SAM core domain-containing protein</fullName>
    </recommendedName>
</protein>
<keyword evidence="3" id="KW-0949">S-adenosyl-L-methionine</keyword>
<dbReference type="InterPro" id="IPR007197">
    <property type="entry name" value="rSAM"/>
</dbReference>
<dbReference type="Pfam" id="PF16199">
    <property type="entry name" value="Radical_SAM_C"/>
    <property type="match status" value="1"/>
</dbReference>
<dbReference type="eggNOG" id="COG1242">
    <property type="taxonomic scope" value="Bacteria"/>
</dbReference>
<dbReference type="PANTHER" id="PTHR11135">
    <property type="entry name" value="HISTONE ACETYLTRANSFERASE-RELATED"/>
    <property type="match status" value="1"/>
</dbReference>
<dbReference type="Gene3D" id="3.30.750.200">
    <property type="match status" value="1"/>
</dbReference>
<dbReference type="Proteomes" id="UP000000422">
    <property type="component" value="Chromosome"/>
</dbReference>
<dbReference type="STRING" id="273121.WS0457"/>
<dbReference type="InterPro" id="IPR005911">
    <property type="entry name" value="YhcC-like"/>
</dbReference>
<keyword evidence="4" id="KW-0479">Metal-binding</keyword>
<dbReference type="HOGENOM" id="CLU_060920_0_0_7"/>
<dbReference type="SMART" id="SM00729">
    <property type="entry name" value="Elp3"/>
    <property type="match status" value="1"/>
</dbReference>
<dbReference type="SFLD" id="SFLDS00029">
    <property type="entry name" value="Radical_SAM"/>
    <property type="match status" value="1"/>
</dbReference>
<sequence length="315" mass="36385">MLTFGRYFKKKFGEKVRKIPISIPGFTCPNIDGTVAKGGCIFCRNESFSPILSKQAPAPFKLHPGLSENPHLEMQIEVLKKQFDSQVGFHREKFGMKKFLVYFQSFTNTYAPIETLKRLYSEAFRLPDVVGISIGTRIDSVNHEILDFLGEYAREKEVWIEYGIQSIHDRTLEGINRGHDSSEMEYWIKETQNRGIKVCVHLIYGLPGESEEMMLETLDKMIEWQAESIKIHPLYVMAHTALATLYKKGEYTPITLERYAWLIGESMKRIPKEIVVQRVSAGAHTEDLLAPDWCFDKNIQMRYIRDSLRATGIDY</sequence>
<feature type="domain" description="Radical SAM core" evidence="7">
    <location>
        <begin position="11"/>
        <end position="278"/>
    </location>
</feature>
<keyword evidence="5" id="KW-0408">Iron</keyword>